<dbReference type="EMBL" id="AKKL01000005">
    <property type="protein sequence ID" value="EKT64778.1"/>
    <property type="molecule type" value="Genomic_DNA"/>
</dbReference>
<dbReference type="RefSeq" id="WP_008910425.1">
    <property type="nucleotide sequence ID" value="NZ_KB233222.1"/>
</dbReference>
<dbReference type="eggNOG" id="COG2814">
    <property type="taxonomic scope" value="Bacteria"/>
</dbReference>
<dbReference type="Proteomes" id="UP000009336">
    <property type="component" value="Unassembled WGS sequence"/>
</dbReference>
<feature type="transmembrane region" description="Helical" evidence="8">
    <location>
        <begin position="366"/>
        <end position="387"/>
    </location>
</feature>
<keyword evidence="11" id="KW-1185">Reference proteome</keyword>
<feature type="transmembrane region" description="Helical" evidence="8">
    <location>
        <begin position="159"/>
        <end position="179"/>
    </location>
</feature>
<dbReference type="CDD" id="cd17388">
    <property type="entry name" value="MFS_TetA"/>
    <property type="match status" value="1"/>
</dbReference>
<comment type="caution">
    <text evidence="10">The sequence shown here is derived from an EMBL/GenBank/DDBJ whole genome shotgun (WGS) entry which is preliminary data.</text>
</comment>
<feature type="transmembrane region" description="Helical" evidence="8">
    <location>
        <begin position="98"/>
        <end position="119"/>
    </location>
</feature>
<evidence type="ECO:0000256" key="1">
    <source>
        <dbReference type="ARBA" id="ARBA00003279"/>
    </source>
</evidence>
<feature type="transmembrane region" description="Helical" evidence="8">
    <location>
        <begin position="39"/>
        <end position="61"/>
    </location>
</feature>
<feature type="transmembrane region" description="Helical" evidence="8">
    <location>
        <begin position="73"/>
        <end position="92"/>
    </location>
</feature>
<dbReference type="InterPro" id="IPR036259">
    <property type="entry name" value="MFS_trans_sf"/>
</dbReference>
<dbReference type="PROSITE" id="PS50850">
    <property type="entry name" value="MFS"/>
    <property type="match status" value="1"/>
</dbReference>
<evidence type="ECO:0000313" key="11">
    <source>
        <dbReference type="Proteomes" id="UP000009336"/>
    </source>
</evidence>
<evidence type="ECO:0000256" key="8">
    <source>
        <dbReference type="SAM" id="Phobius"/>
    </source>
</evidence>
<feature type="transmembrane region" description="Helical" evidence="8">
    <location>
        <begin position="276"/>
        <end position="295"/>
    </location>
</feature>
<evidence type="ECO:0000313" key="10">
    <source>
        <dbReference type="EMBL" id="EKT64778.1"/>
    </source>
</evidence>
<comment type="subcellular location">
    <subcellularLocation>
        <location evidence="2">Endomembrane system</location>
        <topology evidence="2">Multi-pass membrane protein</topology>
    </subcellularLocation>
</comment>
<sequence>MNRPLISIYMTIVLDAMGIGIIFPILPSLLKDISHTDNVSLFIGLITVLYAIMQFLFAPLLGALSDRLGRKPVLLLSMGGAVISYLLLSVATTLSLLILGRIIAGITGASLSVAMAYMTDISSAEQRPRRFGLFNAMFGIGFIIGPVIGGLLSDYWVRLPFIAALLLNGCNFLLTLFVLPEPHAKQNHRVDLSELNPLHFFHSLSTKNGLFPIVIIFFILSFAGEAYGICWAMWGQDAFEWNGFMVGLSLGIFGLFQALVQAFLPGPVVRVFGEKGTILSGILCLCAALSAMAFATEGWVIFLIMPLFAIGGIGTPALQSLATNQVDPDMQGRFQGLLSSTISFASIIAPIFFSGFYFAFRNDWPGAVWLIAAIVNVVAIPLVFHAVKFDKK</sequence>
<reference evidence="10 11" key="1">
    <citation type="journal article" date="2012" name="BMC Genomics">
        <title>Comparative genomics of bacteria in the genus Providencia isolated from wild Drosophila melanogaster.</title>
        <authorList>
            <person name="Galac M.R."/>
            <person name="Lazzaro B.P."/>
        </authorList>
    </citation>
    <scope>NUCLEOTIDE SEQUENCE [LARGE SCALE GENOMIC DNA]</scope>
    <source>
        <strain evidence="10 11">DSM 19968</strain>
    </source>
</reference>
<feature type="transmembrane region" description="Helical" evidence="8">
    <location>
        <begin position="246"/>
        <end position="264"/>
    </location>
</feature>
<dbReference type="PATRIC" id="fig|1141662.3.peg.383"/>
<feature type="transmembrane region" description="Helical" evidence="8">
    <location>
        <begin position="131"/>
        <end position="153"/>
    </location>
</feature>
<dbReference type="GO" id="GO:0005886">
    <property type="term" value="C:plasma membrane"/>
    <property type="evidence" value="ECO:0007669"/>
    <property type="project" value="UniProtKB-SubCell"/>
</dbReference>
<dbReference type="AlphaFoldDB" id="K8WW01"/>
<evidence type="ECO:0000259" key="9">
    <source>
        <dbReference type="PROSITE" id="PS50850"/>
    </source>
</evidence>
<dbReference type="PRINTS" id="PR01035">
    <property type="entry name" value="TCRTETA"/>
</dbReference>
<dbReference type="STRING" id="1141662.OOA_01882"/>
<dbReference type="PANTHER" id="PTHR23504:SF15">
    <property type="entry name" value="MAJOR FACILITATOR SUPERFAMILY (MFS) PROFILE DOMAIN-CONTAINING PROTEIN"/>
    <property type="match status" value="1"/>
</dbReference>
<dbReference type="GO" id="GO:0022857">
    <property type="term" value="F:transmembrane transporter activity"/>
    <property type="evidence" value="ECO:0007669"/>
    <property type="project" value="InterPro"/>
</dbReference>
<keyword evidence="4" id="KW-0813">Transport</keyword>
<accession>K8WW01</accession>
<dbReference type="Gene3D" id="1.20.1250.20">
    <property type="entry name" value="MFS general substrate transporter like domains"/>
    <property type="match status" value="1"/>
</dbReference>
<keyword evidence="6 8" id="KW-1133">Transmembrane helix</keyword>
<dbReference type="OrthoDB" id="9764259at2"/>
<feature type="transmembrane region" description="Helical" evidence="8">
    <location>
        <begin position="334"/>
        <end position="360"/>
    </location>
</feature>
<dbReference type="InterPro" id="IPR020846">
    <property type="entry name" value="MFS_dom"/>
</dbReference>
<evidence type="ECO:0000256" key="2">
    <source>
        <dbReference type="ARBA" id="ARBA00004127"/>
    </source>
</evidence>
<evidence type="ECO:0000256" key="4">
    <source>
        <dbReference type="ARBA" id="ARBA00022448"/>
    </source>
</evidence>
<feature type="transmembrane region" description="Helical" evidence="8">
    <location>
        <begin position="301"/>
        <end position="322"/>
    </location>
</feature>
<feature type="domain" description="Major facilitator superfamily (MFS) profile" evidence="9">
    <location>
        <begin position="4"/>
        <end position="391"/>
    </location>
</feature>
<protein>
    <submittedName>
        <fullName evidence="10">Major facilitator superfamily protein</fullName>
    </submittedName>
</protein>
<dbReference type="InterPro" id="IPR001958">
    <property type="entry name" value="Tet-R_TetA/multi-R_MdtG-like"/>
</dbReference>
<dbReference type="PANTHER" id="PTHR23504">
    <property type="entry name" value="MAJOR FACILITATOR SUPERFAMILY DOMAIN-CONTAINING PROTEIN 10"/>
    <property type="match status" value="1"/>
</dbReference>
<comment type="similarity">
    <text evidence="3">Belongs to the major facilitator superfamily. TCR/Tet family.</text>
</comment>
<feature type="transmembrane region" description="Helical" evidence="8">
    <location>
        <begin position="7"/>
        <end position="27"/>
    </location>
</feature>
<gene>
    <name evidence="10" type="ORF">OOA_01882</name>
</gene>
<evidence type="ECO:0000256" key="5">
    <source>
        <dbReference type="ARBA" id="ARBA00022692"/>
    </source>
</evidence>
<evidence type="ECO:0000256" key="6">
    <source>
        <dbReference type="ARBA" id="ARBA00022989"/>
    </source>
</evidence>
<dbReference type="SUPFAM" id="SSF103473">
    <property type="entry name" value="MFS general substrate transporter"/>
    <property type="match status" value="1"/>
</dbReference>
<keyword evidence="7 8" id="KW-0472">Membrane</keyword>
<dbReference type="InterPro" id="IPR005829">
    <property type="entry name" value="Sugar_transporter_CS"/>
</dbReference>
<dbReference type="HOGENOM" id="CLU_001265_10_11_6"/>
<organism evidence="10 11">
    <name type="scientific">Providencia burhodogranariea DSM 19968</name>
    <dbReference type="NCBI Taxonomy" id="1141662"/>
    <lineage>
        <taxon>Bacteria</taxon>
        <taxon>Pseudomonadati</taxon>
        <taxon>Pseudomonadota</taxon>
        <taxon>Gammaproteobacteria</taxon>
        <taxon>Enterobacterales</taxon>
        <taxon>Morganellaceae</taxon>
        <taxon>Providencia</taxon>
    </lineage>
</organism>
<dbReference type="InterPro" id="IPR011701">
    <property type="entry name" value="MFS"/>
</dbReference>
<feature type="transmembrane region" description="Helical" evidence="8">
    <location>
        <begin position="210"/>
        <end position="234"/>
    </location>
</feature>
<keyword evidence="5 8" id="KW-0812">Transmembrane</keyword>
<comment type="function">
    <text evidence="1">Resistance to tetracycline by an active tetracycline efflux. This is an energy-dependent process that decreases the accumulation of the antibiotic in whole cells. This protein functions as a metal-tetracycline/H(+) antiporter.</text>
</comment>
<evidence type="ECO:0000256" key="7">
    <source>
        <dbReference type="ARBA" id="ARBA00023136"/>
    </source>
</evidence>
<dbReference type="PROSITE" id="PS00216">
    <property type="entry name" value="SUGAR_TRANSPORT_1"/>
    <property type="match status" value="1"/>
</dbReference>
<name>K8WW01_9GAMM</name>
<evidence type="ECO:0000256" key="3">
    <source>
        <dbReference type="ARBA" id="ARBA00007520"/>
    </source>
</evidence>
<proteinExistence type="inferred from homology"/>
<dbReference type="Pfam" id="PF07690">
    <property type="entry name" value="MFS_1"/>
    <property type="match status" value="1"/>
</dbReference>